<reference evidence="1" key="1">
    <citation type="journal article" date="2021" name="Genome Biol. Evol.">
        <title>A High-Quality Reference Genome for a Parasitic Bivalve with Doubly Uniparental Inheritance (Bivalvia: Unionida).</title>
        <authorList>
            <person name="Smith C.H."/>
        </authorList>
    </citation>
    <scope>NUCLEOTIDE SEQUENCE</scope>
    <source>
        <strain evidence="1">CHS0354</strain>
    </source>
</reference>
<accession>A0AAE0SIF5</accession>
<keyword evidence="2" id="KW-1185">Reference proteome</keyword>
<protein>
    <submittedName>
        <fullName evidence="1">Uncharacterized protein</fullName>
    </submittedName>
</protein>
<name>A0AAE0SIF5_9BIVA</name>
<dbReference type="EMBL" id="JAEAOA010000395">
    <property type="protein sequence ID" value="KAK3592535.1"/>
    <property type="molecule type" value="Genomic_DNA"/>
</dbReference>
<organism evidence="1 2">
    <name type="scientific">Potamilus streckersoni</name>
    <dbReference type="NCBI Taxonomy" id="2493646"/>
    <lineage>
        <taxon>Eukaryota</taxon>
        <taxon>Metazoa</taxon>
        <taxon>Spiralia</taxon>
        <taxon>Lophotrochozoa</taxon>
        <taxon>Mollusca</taxon>
        <taxon>Bivalvia</taxon>
        <taxon>Autobranchia</taxon>
        <taxon>Heteroconchia</taxon>
        <taxon>Palaeoheterodonta</taxon>
        <taxon>Unionida</taxon>
        <taxon>Unionoidea</taxon>
        <taxon>Unionidae</taxon>
        <taxon>Ambleminae</taxon>
        <taxon>Lampsilini</taxon>
        <taxon>Potamilus</taxon>
    </lineage>
</organism>
<gene>
    <name evidence="1" type="ORF">CHS0354_005593</name>
</gene>
<evidence type="ECO:0000313" key="1">
    <source>
        <dbReference type="EMBL" id="KAK3592535.1"/>
    </source>
</evidence>
<proteinExistence type="predicted"/>
<reference evidence="1" key="2">
    <citation type="journal article" date="2021" name="Genome Biol. Evol.">
        <title>Developing a high-quality reference genome for a parasitic bivalve with doubly uniparental inheritance (Bivalvia: Unionida).</title>
        <authorList>
            <person name="Smith C.H."/>
        </authorList>
    </citation>
    <scope>NUCLEOTIDE SEQUENCE</scope>
    <source>
        <strain evidence="1">CHS0354</strain>
        <tissue evidence="1">Mantle</tissue>
    </source>
</reference>
<dbReference type="AlphaFoldDB" id="A0AAE0SIF5"/>
<dbReference type="Proteomes" id="UP001195483">
    <property type="component" value="Unassembled WGS sequence"/>
</dbReference>
<comment type="caution">
    <text evidence="1">The sequence shown here is derived from an EMBL/GenBank/DDBJ whole genome shotgun (WGS) entry which is preliminary data.</text>
</comment>
<evidence type="ECO:0000313" key="2">
    <source>
        <dbReference type="Proteomes" id="UP001195483"/>
    </source>
</evidence>
<reference evidence="1" key="3">
    <citation type="submission" date="2023-05" db="EMBL/GenBank/DDBJ databases">
        <authorList>
            <person name="Smith C.H."/>
        </authorList>
    </citation>
    <scope>NUCLEOTIDE SEQUENCE</scope>
    <source>
        <strain evidence="1">CHS0354</strain>
        <tissue evidence="1">Mantle</tissue>
    </source>
</reference>
<sequence>MDTRLLKCPKLSLSTEDMNTASEISKDSLRYEVNVDEYFTSFVLKTCLFHELDSQGIVVTFNSHDVTPDMWNESVLNSTEETQQAVSTNDLNEATSRALLIYKRLWTLLEEKKRVPEYFMPVIKATKILTESQSFIKICKDFLKIIIHFWITSRFQMI</sequence>